<dbReference type="WBParaSite" id="TTAC_0000264801-mRNA-1">
    <property type="protein sequence ID" value="TTAC_0000264801-mRNA-1"/>
    <property type="gene ID" value="TTAC_0000264801"/>
</dbReference>
<evidence type="ECO:0000313" key="13">
    <source>
        <dbReference type="Proteomes" id="UP000274429"/>
    </source>
</evidence>
<keyword evidence="7" id="KW-0469">Meiosis</keyword>
<reference evidence="12 13" key="2">
    <citation type="submission" date="2018-11" db="EMBL/GenBank/DDBJ databases">
        <authorList>
            <consortium name="Pathogen Informatics"/>
        </authorList>
    </citation>
    <scope>NUCLEOTIDE SEQUENCE [LARGE SCALE GENOMIC DNA]</scope>
</reference>
<evidence type="ECO:0000256" key="4">
    <source>
        <dbReference type="ARBA" id="ARBA00023054"/>
    </source>
</evidence>
<keyword evidence="5" id="KW-0233">DNA recombination</keyword>
<name>A0A0R3WPF8_HYDTA</name>
<dbReference type="InterPro" id="IPR040661">
    <property type="entry name" value="LZ3wCH"/>
</dbReference>
<dbReference type="AlphaFoldDB" id="A0A0R3WPF8"/>
<evidence type="ECO:0000313" key="14">
    <source>
        <dbReference type="WBParaSite" id="TTAC_0000264801-mRNA-1"/>
    </source>
</evidence>
<dbReference type="GO" id="GO:0007129">
    <property type="term" value="P:homologous chromosome pairing at meiosis"/>
    <property type="evidence" value="ECO:0007669"/>
    <property type="project" value="TreeGrafter"/>
</dbReference>
<dbReference type="GO" id="GO:0120230">
    <property type="term" value="F:recombinase activator activity"/>
    <property type="evidence" value="ECO:0007669"/>
    <property type="project" value="TreeGrafter"/>
</dbReference>
<feature type="domain" description="Homologous-pairing protein 2 winged helix" evidence="10">
    <location>
        <begin position="21"/>
        <end position="76"/>
    </location>
</feature>
<dbReference type="InterPro" id="IPR036388">
    <property type="entry name" value="WH-like_DNA-bd_sf"/>
</dbReference>
<feature type="coiled-coil region" evidence="8">
    <location>
        <begin position="101"/>
        <end position="158"/>
    </location>
</feature>
<feature type="signal peptide" evidence="9">
    <location>
        <begin position="1"/>
        <end position="23"/>
    </location>
</feature>
<gene>
    <name evidence="12" type="ORF">TTAC_LOCUS2633</name>
</gene>
<dbReference type="PANTHER" id="PTHR15938">
    <property type="entry name" value="TBP-1 INTERACTING PROTEIN"/>
    <property type="match status" value="1"/>
</dbReference>
<evidence type="ECO:0000256" key="7">
    <source>
        <dbReference type="ARBA" id="ARBA00023254"/>
    </source>
</evidence>
<evidence type="ECO:0000256" key="5">
    <source>
        <dbReference type="ARBA" id="ARBA00023172"/>
    </source>
</evidence>
<keyword evidence="4 8" id="KW-0175">Coiled coil</keyword>
<keyword evidence="13" id="KW-1185">Reference proteome</keyword>
<proteinExistence type="inferred from homology"/>
<evidence type="ECO:0000256" key="3">
    <source>
        <dbReference type="ARBA" id="ARBA00016093"/>
    </source>
</evidence>
<evidence type="ECO:0000259" key="11">
    <source>
        <dbReference type="Pfam" id="PF18517"/>
    </source>
</evidence>
<dbReference type="GO" id="GO:0003690">
    <property type="term" value="F:double-stranded DNA binding"/>
    <property type="evidence" value="ECO:0007669"/>
    <property type="project" value="TreeGrafter"/>
</dbReference>
<reference evidence="14" key="1">
    <citation type="submission" date="2017-02" db="UniProtKB">
        <authorList>
            <consortium name="WormBaseParasite"/>
        </authorList>
    </citation>
    <scope>IDENTIFICATION</scope>
</reference>
<dbReference type="STRING" id="6205.A0A0R3WPF8"/>
<evidence type="ECO:0000256" key="8">
    <source>
        <dbReference type="SAM" id="Coils"/>
    </source>
</evidence>
<feature type="chain" id="PRO_5043132931" description="Homologous-pairing protein 2 homolog" evidence="9">
    <location>
        <begin position="24"/>
        <end position="215"/>
    </location>
</feature>
<evidence type="ECO:0000313" key="12">
    <source>
        <dbReference type="EMBL" id="VDM20728.1"/>
    </source>
</evidence>
<dbReference type="Pfam" id="PF18517">
    <property type="entry name" value="LZ3wCH"/>
    <property type="match status" value="1"/>
</dbReference>
<dbReference type="PANTHER" id="PTHR15938:SF0">
    <property type="entry name" value="HOMOLOGOUS-PAIRING PROTEIN 2 HOMOLOG"/>
    <property type="match status" value="1"/>
</dbReference>
<dbReference type="GO" id="GO:0010774">
    <property type="term" value="P:meiotic strand invasion involved in reciprocal meiotic recombination"/>
    <property type="evidence" value="ECO:0007669"/>
    <property type="project" value="TreeGrafter"/>
</dbReference>
<dbReference type="GO" id="GO:0000794">
    <property type="term" value="C:condensed nuclear chromosome"/>
    <property type="evidence" value="ECO:0007669"/>
    <property type="project" value="TreeGrafter"/>
</dbReference>
<evidence type="ECO:0000256" key="9">
    <source>
        <dbReference type="SAM" id="SignalP"/>
    </source>
</evidence>
<comment type="subcellular location">
    <subcellularLocation>
        <location evidence="1">Nucleus</location>
    </subcellularLocation>
</comment>
<dbReference type="EMBL" id="UYWX01001307">
    <property type="protein sequence ID" value="VDM20728.1"/>
    <property type="molecule type" value="Genomic_DNA"/>
</dbReference>
<keyword evidence="9" id="KW-0732">Signal</keyword>
<sequence>MSKNPKGMITLLSILLLIADVLAYMTRENRPFSVNDIVTALQKAHGKTVISKAVDELVLDASLVEKVYGKQKVFVVSQVRAAAFPYHDCEEKLPRPDSSELKAMDDKINELTTNLQQLRDRVRVVESELKSVQSSLSLQEARDQNAVLEIKIGEIKKLISEYGSEPPVPPEEFSQAMDIVDAVAEGYPKSRKELMDDVGIETDEDRGVSIADFTF</sequence>
<evidence type="ECO:0000256" key="2">
    <source>
        <dbReference type="ARBA" id="ARBA00007922"/>
    </source>
</evidence>
<dbReference type="Gene3D" id="1.10.10.10">
    <property type="entry name" value="Winged helix-like DNA-binding domain superfamily/Winged helix DNA-binding domain"/>
    <property type="match status" value="1"/>
</dbReference>
<dbReference type="OrthoDB" id="272266at2759"/>
<evidence type="ECO:0000256" key="6">
    <source>
        <dbReference type="ARBA" id="ARBA00023242"/>
    </source>
</evidence>
<evidence type="ECO:0000256" key="1">
    <source>
        <dbReference type="ARBA" id="ARBA00004123"/>
    </source>
</evidence>
<dbReference type="GO" id="GO:0120231">
    <property type="term" value="C:DNA recombinase auxiliary factor complex"/>
    <property type="evidence" value="ECO:0007669"/>
    <property type="project" value="TreeGrafter"/>
</dbReference>
<feature type="domain" description="Leucine zipper with capping helix" evidence="11">
    <location>
        <begin position="176"/>
        <end position="206"/>
    </location>
</feature>
<evidence type="ECO:0000259" key="10">
    <source>
        <dbReference type="Pfam" id="PF07106"/>
    </source>
</evidence>
<keyword evidence="6" id="KW-0539">Nucleus</keyword>
<dbReference type="Proteomes" id="UP000274429">
    <property type="component" value="Unassembled WGS sequence"/>
</dbReference>
<organism evidence="14">
    <name type="scientific">Hydatigena taeniaeformis</name>
    <name type="common">Feline tapeworm</name>
    <name type="synonym">Taenia taeniaeformis</name>
    <dbReference type="NCBI Taxonomy" id="6205"/>
    <lineage>
        <taxon>Eukaryota</taxon>
        <taxon>Metazoa</taxon>
        <taxon>Spiralia</taxon>
        <taxon>Lophotrochozoa</taxon>
        <taxon>Platyhelminthes</taxon>
        <taxon>Cestoda</taxon>
        <taxon>Eucestoda</taxon>
        <taxon>Cyclophyllidea</taxon>
        <taxon>Taeniidae</taxon>
        <taxon>Hydatigera</taxon>
    </lineage>
</organism>
<dbReference type="GO" id="GO:0000709">
    <property type="term" value="P:meiotic joint molecule formation"/>
    <property type="evidence" value="ECO:0007669"/>
    <property type="project" value="TreeGrafter"/>
</dbReference>
<dbReference type="InterPro" id="IPR010776">
    <property type="entry name" value="Hop2_WH_dom"/>
</dbReference>
<accession>A0A0R3WPF8</accession>
<dbReference type="Pfam" id="PF07106">
    <property type="entry name" value="WHD_TBPIP"/>
    <property type="match status" value="1"/>
</dbReference>
<protein>
    <recommendedName>
        <fullName evidence="3">Homologous-pairing protein 2 homolog</fullName>
    </recommendedName>
</protein>
<comment type="similarity">
    <text evidence="2">Belongs to the HOP2 family.</text>
</comment>